<feature type="domain" description="Bacterial Ig-like" evidence="1">
    <location>
        <begin position="269"/>
        <end position="363"/>
    </location>
</feature>
<accession>A0ABT5WKH9</accession>
<feature type="domain" description="Bacterial Ig-like" evidence="1">
    <location>
        <begin position="372"/>
        <end position="461"/>
    </location>
</feature>
<dbReference type="Gene3D" id="2.60.40.10">
    <property type="entry name" value="Immunoglobulins"/>
    <property type="match status" value="3"/>
</dbReference>
<dbReference type="Pfam" id="PF19077">
    <property type="entry name" value="Big_13"/>
    <property type="match status" value="3"/>
</dbReference>
<keyword evidence="3" id="KW-1185">Reference proteome</keyword>
<name>A0ABT5WKH9_9SPHN</name>
<gene>
    <name evidence="2" type="ORF">PYV00_00620</name>
</gene>
<evidence type="ECO:0000313" key="3">
    <source>
        <dbReference type="Proteomes" id="UP001216253"/>
    </source>
</evidence>
<dbReference type="InterPro" id="IPR013783">
    <property type="entry name" value="Ig-like_fold"/>
</dbReference>
<proteinExistence type="predicted"/>
<evidence type="ECO:0000259" key="1">
    <source>
        <dbReference type="Pfam" id="PF19077"/>
    </source>
</evidence>
<dbReference type="RefSeq" id="WP_275226298.1">
    <property type="nucleotide sequence ID" value="NZ_JARESE010000001.1"/>
</dbReference>
<sequence length="479" mass="47580">MAIIVRITSADGKKVIAKVLPALPAHIKVPAGAHVDVIDKDSGQRMSLGQYINAHSGDDRGAKDGQPGHDQVTVETVQEWSVAEDWLNTMAQQPTTEYAADASTASAAPATDQWYATDANKHEGQIMGYSKDTLIIGGLVGGGLAVGAFALSSGGGGGTKDTIGPAAPTGLALAAADDTGTSTTDGITKNTTGLTITGNAESGSKVEVFDGVKSLGFATASATGTFSLDADLAEGSHAITAIAQDQAGNIGKLSGTFTLVVDTTPPAAPTALALAAADDTGSSSTDGITTKGEGLTVTGTASANGVVELFDGATSLGKITAGTDGKFSIDIALDEGVHTVTAKTTDAAGNLSDASGAITINVDNTAPLPPSLLDLAADDDNGASNSDNITSKTTNLTISGTTEAGARVELFDGSTSVGTFFAGADGSFAKDINLAIGDHAITAKVTDLAGNTTTGTNALEIHIVAPDSAALLSSTSHFG</sequence>
<dbReference type="NCBIfam" id="NF033510">
    <property type="entry name" value="Ca_tandemer"/>
    <property type="match status" value="3"/>
</dbReference>
<comment type="caution">
    <text evidence="2">The sequence shown here is derived from an EMBL/GenBank/DDBJ whole genome shotgun (WGS) entry which is preliminary data.</text>
</comment>
<evidence type="ECO:0000313" key="2">
    <source>
        <dbReference type="EMBL" id="MDE8650216.1"/>
    </source>
</evidence>
<protein>
    <submittedName>
        <fullName evidence="2">Ig-like domain-containing protein</fullName>
    </submittedName>
</protein>
<feature type="domain" description="Bacterial Ig-like" evidence="1">
    <location>
        <begin position="170"/>
        <end position="263"/>
    </location>
</feature>
<reference evidence="2 3" key="1">
    <citation type="submission" date="2023-03" db="EMBL/GenBank/DDBJ databases">
        <title>NovoSphingobium album sp. nov. isolated from polycyclic aromatic hydrocarbons- and heavy-metal polluted soil.</title>
        <authorList>
            <person name="Liu Z."/>
            <person name="Wang K."/>
        </authorList>
    </citation>
    <scope>NUCLEOTIDE SEQUENCE [LARGE SCALE GENOMIC DNA]</scope>
    <source>
        <strain evidence="2 3">H3SJ31-1</strain>
    </source>
</reference>
<dbReference type="EMBL" id="JARESE010000001">
    <property type="protein sequence ID" value="MDE8650216.1"/>
    <property type="molecule type" value="Genomic_DNA"/>
</dbReference>
<dbReference type="Proteomes" id="UP001216253">
    <property type="component" value="Unassembled WGS sequence"/>
</dbReference>
<dbReference type="InterPro" id="IPR044016">
    <property type="entry name" value="Big_13"/>
</dbReference>
<organism evidence="2 3">
    <name type="scientific">Novosphingobium album</name>
    <name type="common">ex Liu et al. 2023</name>
    <dbReference type="NCBI Taxonomy" id="3031130"/>
    <lineage>
        <taxon>Bacteria</taxon>
        <taxon>Pseudomonadati</taxon>
        <taxon>Pseudomonadota</taxon>
        <taxon>Alphaproteobacteria</taxon>
        <taxon>Sphingomonadales</taxon>
        <taxon>Sphingomonadaceae</taxon>
        <taxon>Novosphingobium</taxon>
    </lineage>
</organism>